<evidence type="ECO:0000313" key="2">
    <source>
        <dbReference type="EMBL" id="MBE1426328.1"/>
    </source>
</evidence>
<dbReference type="InterPro" id="IPR051919">
    <property type="entry name" value="W-dependent_AOR"/>
</dbReference>
<name>A0ABR9H6Z3_9BACT</name>
<sequence length="67" mass="7094">MKILRINTRTKSFKFEELGELAGLGGRALTSRVVNKEVPANCHPLSAENKLIFAAGVLAPTNAANSG</sequence>
<reference evidence="2 3" key="1">
    <citation type="submission" date="2020-10" db="EMBL/GenBank/DDBJ databases">
        <title>Genomic Encyclopedia of Type Strains, Phase IV (KMG-IV): sequencing the most valuable type-strain genomes for metagenomic binning, comparative biology and taxonomic classification.</title>
        <authorList>
            <person name="Goeker M."/>
        </authorList>
    </citation>
    <scope>NUCLEOTIDE SEQUENCE [LARGE SCALE GENOMIC DNA]</scope>
    <source>
        <strain evidence="2 3">DSM 4194</strain>
    </source>
</reference>
<dbReference type="InterPro" id="IPR013983">
    <property type="entry name" value="Ald_Fedxn_OxRdtase_N"/>
</dbReference>
<organism evidence="2 3">
    <name type="scientific">Desulfomicrobium macestii</name>
    <dbReference type="NCBI Taxonomy" id="90731"/>
    <lineage>
        <taxon>Bacteria</taxon>
        <taxon>Pseudomonadati</taxon>
        <taxon>Thermodesulfobacteriota</taxon>
        <taxon>Desulfovibrionia</taxon>
        <taxon>Desulfovibrionales</taxon>
        <taxon>Desulfomicrobiaceae</taxon>
        <taxon>Desulfomicrobium</taxon>
    </lineage>
</organism>
<evidence type="ECO:0000313" key="3">
    <source>
        <dbReference type="Proteomes" id="UP000639010"/>
    </source>
</evidence>
<dbReference type="SUPFAM" id="SSF56228">
    <property type="entry name" value="Aldehyde ferredoxin oxidoreductase, N-terminal domain"/>
    <property type="match status" value="1"/>
</dbReference>
<dbReference type="RefSeq" id="WP_318779647.1">
    <property type="nucleotide sequence ID" value="NZ_JADBGG010000025.1"/>
</dbReference>
<protein>
    <submittedName>
        <fullName evidence="2">Aldehyde:ferredoxin oxidoreductase</fullName>
    </submittedName>
</protein>
<dbReference type="PANTHER" id="PTHR30038:SF0">
    <property type="entry name" value="TUNGSTEN-CONTAINING ALDEHYDE FERREDOXIN OXIDOREDUCTASE"/>
    <property type="match status" value="1"/>
</dbReference>
<dbReference type="Pfam" id="PF02730">
    <property type="entry name" value="AFOR_N"/>
    <property type="match status" value="1"/>
</dbReference>
<dbReference type="EMBL" id="JADBGG010000025">
    <property type="protein sequence ID" value="MBE1426328.1"/>
    <property type="molecule type" value="Genomic_DNA"/>
</dbReference>
<dbReference type="Gene3D" id="3.60.9.10">
    <property type="entry name" value="Aldehyde ferredoxin oxidoreductase, N-terminal domain"/>
    <property type="match status" value="1"/>
</dbReference>
<dbReference type="InterPro" id="IPR036503">
    <property type="entry name" value="Ald_Fedxn_OxRdtase_N_sf"/>
</dbReference>
<feature type="domain" description="Aldehyde ferredoxin oxidoreductase N-terminal" evidence="1">
    <location>
        <begin position="2"/>
        <end position="67"/>
    </location>
</feature>
<comment type="caution">
    <text evidence="2">The sequence shown here is derived from an EMBL/GenBank/DDBJ whole genome shotgun (WGS) entry which is preliminary data.</text>
</comment>
<evidence type="ECO:0000259" key="1">
    <source>
        <dbReference type="Pfam" id="PF02730"/>
    </source>
</evidence>
<accession>A0ABR9H6Z3</accession>
<dbReference type="Proteomes" id="UP000639010">
    <property type="component" value="Unassembled WGS sequence"/>
</dbReference>
<proteinExistence type="predicted"/>
<gene>
    <name evidence="2" type="ORF">H4684_002993</name>
</gene>
<feature type="non-terminal residue" evidence="2">
    <location>
        <position position="67"/>
    </location>
</feature>
<dbReference type="PANTHER" id="PTHR30038">
    <property type="entry name" value="ALDEHYDE FERREDOXIN OXIDOREDUCTASE"/>
    <property type="match status" value="1"/>
</dbReference>
<keyword evidence="3" id="KW-1185">Reference proteome</keyword>